<gene>
    <name evidence="3" type="ORF">KP79_PYT17151</name>
</gene>
<dbReference type="GO" id="GO:0005768">
    <property type="term" value="C:endosome"/>
    <property type="evidence" value="ECO:0007669"/>
    <property type="project" value="TreeGrafter"/>
</dbReference>
<dbReference type="FunFam" id="1.25.40.90:FF:000006">
    <property type="entry name" value="Clathrin interactor 1"/>
    <property type="match status" value="1"/>
</dbReference>
<accession>A0A210QHX5</accession>
<dbReference type="OrthoDB" id="4033880at2759"/>
<dbReference type="GO" id="GO:0005886">
    <property type="term" value="C:plasma membrane"/>
    <property type="evidence" value="ECO:0007669"/>
    <property type="project" value="TreeGrafter"/>
</dbReference>
<feature type="compositionally biased region" description="Polar residues" evidence="1">
    <location>
        <begin position="309"/>
        <end position="319"/>
    </location>
</feature>
<feature type="compositionally biased region" description="Basic and acidic residues" evidence="1">
    <location>
        <begin position="248"/>
        <end position="263"/>
    </location>
</feature>
<dbReference type="AlphaFoldDB" id="A0A210QHX5"/>
<dbReference type="STRING" id="6573.A0A210QHX5"/>
<evidence type="ECO:0000313" key="4">
    <source>
        <dbReference type="Proteomes" id="UP000242188"/>
    </source>
</evidence>
<dbReference type="Proteomes" id="UP000242188">
    <property type="component" value="Unassembled WGS sequence"/>
</dbReference>
<evidence type="ECO:0000256" key="1">
    <source>
        <dbReference type="SAM" id="MobiDB-lite"/>
    </source>
</evidence>
<evidence type="ECO:0000259" key="2">
    <source>
        <dbReference type="PROSITE" id="PS50942"/>
    </source>
</evidence>
<dbReference type="InterPro" id="IPR013809">
    <property type="entry name" value="ENTH"/>
</dbReference>
<dbReference type="GO" id="GO:0030276">
    <property type="term" value="F:clathrin binding"/>
    <property type="evidence" value="ECO:0007669"/>
    <property type="project" value="TreeGrafter"/>
</dbReference>
<dbReference type="SUPFAM" id="SSF48464">
    <property type="entry name" value="ENTH/VHS domain"/>
    <property type="match status" value="1"/>
</dbReference>
<feature type="region of interest" description="Disordered" evidence="1">
    <location>
        <begin position="213"/>
        <end position="319"/>
    </location>
</feature>
<feature type="domain" description="ENTH" evidence="2">
    <location>
        <begin position="18"/>
        <end position="151"/>
    </location>
</feature>
<protein>
    <submittedName>
        <fullName evidence="3">Clathrin interactor 1</fullName>
    </submittedName>
</protein>
<dbReference type="PROSITE" id="PS50942">
    <property type="entry name" value="ENTH"/>
    <property type="match status" value="1"/>
</dbReference>
<comment type="caution">
    <text evidence="3">The sequence shown here is derived from an EMBL/GenBank/DDBJ whole genome shotgun (WGS) entry which is preliminary data.</text>
</comment>
<feature type="region of interest" description="Disordered" evidence="1">
    <location>
        <begin position="398"/>
        <end position="433"/>
    </location>
</feature>
<feature type="compositionally biased region" description="Basic and acidic residues" evidence="1">
    <location>
        <begin position="270"/>
        <end position="283"/>
    </location>
</feature>
<sequence length="693" mass="75613">MFADKMWKLREITDKVTNVVMNYSEVETKVREATSDEAWGPHGSLMQEVARFTFTYEHFPEVMGMLWKRMLHDNKKNWRRVYKSLLLLTYLLKNGSERVVTSSREHLYDLRSLESYTFTDEHGKDQGLNVRQKIQELLDFIQNDEKLRDERKKAKKNKDKYVGVAGEGTLGNRYSDRYDEEPSNRDKMDEIEEWDSGRKTMAGEAVDKVKGLWNKVQGRKGPDDVVDYSSSKIPAARRSSLTDFSDEPENRSKNDKDDFNFKDDDAEYTSVERTHTTRTEKITHNRRSRSAKKLDLGAASSYGKDKDSISQLSGNSITNNGSSLIDMGLGGADNSQETSEFADFKSANSNGDFNPRGATSPQGGTGDFADFSQFQSNTSTASTGNSGEFADFTAFNAAGSGSSAPPPATKSGEDNLFDMFGGASSAMPAQQTPNIPMPTMGSQPMAPVGGTLMGQPMASMGNFGAQPVMMGMPQATQVPMQGNPMNMPPQMQPTGMMAGNMYAGMPNMGMQQGLQPMIQGNMMAPGLQPMGRGYASGMGMQTGVSSMQSVSKEASLSSTTVSATHSQTTVTPQKDANTWSKDASKVNISLDALSPANKFQKPHQPSMNQLQQQGMNTQMVGLNQGMAGMSVGQPQGQVIGGQPMMGQGMGMAVNMQGGMGMMGSMNMQSTMMGQSSFQQRTDQAFSGFGNTKK</sequence>
<dbReference type="EMBL" id="NEDP02003615">
    <property type="protein sequence ID" value="OWF48286.1"/>
    <property type="molecule type" value="Genomic_DNA"/>
</dbReference>
<dbReference type="SMART" id="SM00273">
    <property type="entry name" value="ENTH"/>
    <property type="match status" value="1"/>
</dbReference>
<dbReference type="InterPro" id="IPR008942">
    <property type="entry name" value="ENTH_VHS"/>
</dbReference>
<feature type="region of interest" description="Disordered" evidence="1">
    <location>
        <begin position="673"/>
        <end position="693"/>
    </location>
</feature>
<proteinExistence type="predicted"/>
<feature type="compositionally biased region" description="Polar residues" evidence="1">
    <location>
        <begin position="346"/>
        <end position="362"/>
    </location>
</feature>
<dbReference type="Gene3D" id="1.25.40.90">
    <property type="match status" value="1"/>
</dbReference>
<evidence type="ECO:0000313" key="3">
    <source>
        <dbReference type="EMBL" id="OWF48286.1"/>
    </source>
</evidence>
<feature type="compositionally biased region" description="Low complexity" evidence="1">
    <location>
        <begin position="376"/>
        <end position="385"/>
    </location>
</feature>
<dbReference type="GO" id="GO:0005543">
    <property type="term" value="F:phospholipid binding"/>
    <property type="evidence" value="ECO:0007669"/>
    <property type="project" value="TreeGrafter"/>
</dbReference>
<dbReference type="GO" id="GO:0006897">
    <property type="term" value="P:endocytosis"/>
    <property type="evidence" value="ECO:0007669"/>
    <property type="project" value="TreeGrafter"/>
</dbReference>
<organism evidence="3 4">
    <name type="scientific">Mizuhopecten yessoensis</name>
    <name type="common">Japanese scallop</name>
    <name type="synonym">Patinopecten yessoensis</name>
    <dbReference type="NCBI Taxonomy" id="6573"/>
    <lineage>
        <taxon>Eukaryota</taxon>
        <taxon>Metazoa</taxon>
        <taxon>Spiralia</taxon>
        <taxon>Lophotrochozoa</taxon>
        <taxon>Mollusca</taxon>
        <taxon>Bivalvia</taxon>
        <taxon>Autobranchia</taxon>
        <taxon>Pteriomorphia</taxon>
        <taxon>Pectinida</taxon>
        <taxon>Pectinoidea</taxon>
        <taxon>Pectinidae</taxon>
        <taxon>Mizuhopecten</taxon>
    </lineage>
</organism>
<reference evidence="3 4" key="1">
    <citation type="journal article" date="2017" name="Nat. Ecol. Evol.">
        <title>Scallop genome provides insights into evolution of bilaterian karyotype and development.</title>
        <authorList>
            <person name="Wang S."/>
            <person name="Zhang J."/>
            <person name="Jiao W."/>
            <person name="Li J."/>
            <person name="Xun X."/>
            <person name="Sun Y."/>
            <person name="Guo X."/>
            <person name="Huan P."/>
            <person name="Dong B."/>
            <person name="Zhang L."/>
            <person name="Hu X."/>
            <person name="Sun X."/>
            <person name="Wang J."/>
            <person name="Zhao C."/>
            <person name="Wang Y."/>
            <person name="Wang D."/>
            <person name="Huang X."/>
            <person name="Wang R."/>
            <person name="Lv J."/>
            <person name="Li Y."/>
            <person name="Zhang Z."/>
            <person name="Liu B."/>
            <person name="Lu W."/>
            <person name="Hui Y."/>
            <person name="Liang J."/>
            <person name="Zhou Z."/>
            <person name="Hou R."/>
            <person name="Li X."/>
            <person name="Liu Y."/>
            <person name="Li H."/>
            <person name="Ning X."/>
            <person name="Lin Y."/>
            <person name="Zhao L."/>
            <person name="Xing Q."/>
            <person name="Dou J."/>
            <person name="Li Y."/>
            <person name="Mao J."/>
            <person name="Guo H."/>
            <person name="Dou H."/>
            <person name="Li T."/>
            <person name="Mu C."/>
            <person name="Jiang W."/>
            <person name="Fu Q."/>
            <person name="Fu X."/>
            <person name="Miao Y."/>
            <person name="Liu J."/>
            <person name="Yu Q."/>
            <person name="Li R."/>
            <person name="Liao H."/>
            <person name="Li X."/>
            <person name="Kong Y."/>
            <person name="Jiang Z."/>
            <person name="Chourrout D."/>
            <person name="Li R."/>
            <person name="Bao Z."/>
        </authorList>
    </citation>
    <scope>NUCLEOTIDE SEQUENCE [LARGE SCALE GENOMIC DNA]</scope>
    <source>
        <strain evidence="3 4">PY_sf001</strain>
    </source>
</reference>
<dbReference type="Pfam" id="PF01417">
    <property type="entry name" value="ENTH"/>
    <property type="match status" value="1"/>
</dbReference>
<dbReference type="GO" id="GO:0030125">
    <property type="term" value="C:clathrin vesicle coat"/>
    <property type="evidence" value="ECO:0007669"/>
    <property type="project" value="TreeGrafter"/>
</dbReference>
<dbReference type="CDD" id="cd16989">
    <property type="entry name" value="ENTH_EpsinR"/>
    <property type="match status" value="1"/>
</dbReference>
<dbReference type="PANTHER" id="PTHR12276:SF45">
    <property type="entry name" value="CLATHRIN INTERACTOR 1"/>
    <property type="match status" value="1"/>
</dbReference>
<feature type="region of interest" description="Disordered" evidence="1">
    <location>
        <begin position="345"/>
        <end position="385"/>
    </location>
</feature>
<dbReference type="PANTHER" id="PTHR12276">
    <property type="entry name" value="EPSIN/ENT-RELATED"/>
    <property type="match status" value="1"/>
</dbReference>
<name>A0A210QHX5_MIZYE</name>
<keyword evidence="4" id="KW-1185">Reference proteome</keyword>